<organism evidence="7 8">
    <name type="scientific">Chrysophaeum taylorii</name>
    <dbReference type="NCBI Taxonomy" id="2483200"/>
    <lineage>
        <taxon>Eukaryota</taxon>
        <taxon>Sar</taxon>
        <taxon>Stramenopiles</taxon>
        <taxon>Ochrophyta</taxon>
        <taxon>Pelagophyceae</taxon>
        <taxon>Pelagomonadales</taxon>
        <taxon>Pelagomonadaceae</taxon>
        <taxon>Chrysophaeum</taxon>
    </lineage>
</organism>
<dbReference type="AlphaFoldDB" id="A0AAD7ULN9"/>
<protein>
    <submittedName>
        <fullName evidence="7">Uncharacterized protein</fullName>
    </submittedName>
</protein>
<feature type="transmembrane region" description="Helical" evidence="6">
    <location>
        <begin position="231"/>
        <end position="253"/>
    </location>
</feature>
<feature type="region of interest" description="Disordered" evidence="5">
    <location>
        <begin position="447"/>
        <end position="478"/>
    </location>
</feature>
<feature type="transmembrane region" description="Helical" evidence="6">
    <location>
        <begin position="357"/>
        <end position="378"/>
    </location>
</feature>
<dbReference type="PANTHER" id="PTHR10924">
    <property type="entry name" value="MAJOR FACILITATOR SUPERFAMILY PROTEIN-RELATED"/>
    <property type="match status" value="1"/>
</dbReference>
<comment type="subcellular location">
    <subcellularLocation>
        <location evidence="1">Membrane</location>
        <topology evidence="1">Multi-pass membrane protein</topology>
    </subcellularLocation>
</comment>
<evidence type="ECO:0000313" key="7">
    <source>
        <dbReference type="EMBL" id="KAJ8611188.1"/>
    </source>
</evidence>
<name>A0AAD7ULN9_9STRA</name>
<keyword evidence="3 6" id="KW-1133">Transmembrane helix</keyword>
<gene>
    <name evidence="7" type="ORF">CTAYLR_003584</name>
</gene>
<keyword evidence="4 6" id="KW-0472">Membrane</keyword>
<feature type="compositionally biased region" description="Basic and acidic residues" evidence="5">
    <location>
        <begin position="451"/>
        <end position="464"/>
    </location>
</feature>
<reference evidence="7" key="1">
    <citation type="submission" date="2023-01" db="EMBL/GenBank/DDBJ databases">
        <title>Metagenome sequencing of chrysophaentin producing Chrysophaeum taylorii.</title>
        <authorList>
            <person name="Davison J."/>
            <person name="Bewley C."/>
        </authorList>
    </citation>
    <scope>NUCLEOTIDE SEQUENCE</scope>
    <source>
        <strain evidence="7">NIES-1699</strain>
    </source>
</reference>
<evidence type="ECO:0000256" key="6">
    <source>
        <dbReference type="SAM" id="Phobius"/>
    </source>
</evidence>
<dbReference type="InterPro" id="IPR049680">
    <property type="entry name" value="FLVCR1-2_SLC49-like"/>
</dbReference>
<dbReference type="EMBL" id="JAQMWT010000081">
    <property type="protein sequence ID" value="KAJ8611188.1"/>
    <property type="molecule type" value="Genomic_DNA"/>
</dbReference>
<accession>A0AAD7ULN9</accession>
<feature type="transmembrane region" description="Helical" evidence="6">
    <location>
        <begin position="23"/>
        <end position="44"/>
    </location>
</feature>
<dbReference type="InterPro" id="IPR011701">
    <property type="entry name" value="MFS"/>
</dbReference>
<dbReference type="SUPFAM" id="SSF103473">
    <property type="entry name" value="MFS general substrate transporter"/>
    <property type="match status" value="1"/>
</dbReference>
<evidence type="ECO:0000256" key="2">
    <source>
        <dbReference type="ARBA" id="ARBA00022692"/>
    </source>
</evidence>
<dbReference type="GO" id="GO:0016020">
    <property type="term" value="C:membrane"/>
    <property type="evidence" value="ECO:0007669"/>
    <property type="project" value="UniProtKB-SubCell"/>
</dbReference>
<evidence type="ECO:0000256" key="1">
    <source>
        <dbReference type="ARBA" id="ARBA00004141"/>
    </source>
</evidence>
<keyword evidence="8" id="KW-1185">Reference proteome</keyword>
<evidence type="ECO:0000256" key="4">
    <source>
        <dbReference type="ARBA" id="ARBA00023136"/>
    </source>
</evidence>
<dbReference type="PANTHER" id="PTHR10924:SF6">
    <property type="entry name" value="SOLUTE CARRIER FAMILY 49 MEMBER A3"/>
    <property type="match status" value="1"/>
</dbReference>
<evidence type="ECO:0000313" key="8">
    <source>
        <dbReference type="Proteomes" id="UP001230188"/>
    </source>
</evidence>
<sequence>MEAPLLRDENQQKRYARRRWEQLGIYVSLTVCSQCTWIMFTAVPEEAAAALGVNETLVTLLATIYPILYLPGSVLARRAMRRGGLRSTLLESARWMAFGGAIKVLGGARGSFPATLVGQACAALGQPHLVNTPAALGTTWFPVSERDLASTLGLLGNILGQALGEALSPVVVGASGASPHGAVLALDVVFLVPVVCALAWTSTRFVGGETLPRDASDLASSWGAALRRRHFFALWLAFCVGISVFNTLLSLAAQWLKPCGYSANVVGAMTATFVSFGIPAAALVGALLDQTRAYRPVLRALAVADILATLGLLCARNVVSFYLAFALLGAAMVASSATIMETAVECTYPAPPDVSTGVLFCGGNVLSIATIYVFEALLRSQRGHCRPLPALLRGRGAPVALFVFLTLAVCCGLLLAYRGPYLRLEAERSGGDEYCVADDQRGGDEYCVADQRGDIDGGDHHQREEEEEEGEEEKRAPP</sequence>
<evidence type="ECO:0000256" key="5">
    <source>
        <dbReference type="SAM" id="MobiDB-lite"/>
    </source>
</evidence>
<evidence type="ECO:0000256" key="3">
    <source>
        <dbReference type="ARBA" id="ARBA00022989"/>
    </source>
</evidence>
<comment type="caution">
    <text evidence="7">The sequence shown here is derived from an EMBL/GenBank/DDBJ whole genome shotgun (WGS) entry which is preliminary data.</text>
</comment>
<feature type="transmembrane region" description="Helical" evidence="6">
    <location>
        <begin position="265"/>
        <end position="288"/>
    </location>
</feature>
<dbReference type="Proteomes" id="UP001230188">
    <property type="component" value="Unassembled WGS sequence"/>
</dbReference>
<dbReference type="Gene3D" id="1.20.1250.20">
    <property type="entry name" value="MFS general substrate transporter like domains"/>
    <property type="match status" value="2"/>
</dbReference>
<dbReference type="GO" id="GO:0022857">
    <property type="term" value="F:transmembrane transporter activity"/>
    <property type="evidence" value="ECO:0007669"/>
    <property type="project" value="InterPro"/>
</dbReference>
<proteinExistence type="predicted"/>
<feature type="transmembrane region" description="Helical" evidence="6">
    <location>
        <begin position="56"/>
        <end position="76"/>
    </location>
</feature>
<dbReference type="Pfam" id="PF07690">
    <property type="entry name" value="MFS_1"/>
    <property type="match status" value="1"/>
</dbReference>
<feature type="transmembrane region" description="Helical" evidence="6">
    <location>
        <begin position="399"/>
        <end position="417"/>
    </location>
</feature>
<dbReference type="InterPro" id="IPR036259">
    <property type="entry name" value="MFS_trans_sf"/>
</dbReference>
<keyword evidence="2 6" id="KW-0812">Transmembrane</keyword>